<dbReference type="Gene3D" id="1.10.3750.10">
    <property type="entry name" value="YhaI-like"/>
    <property type="match status" value="1"/>
</dbReference>
<sequence length="49" mass="6029">MDLVKEVTLLKYQFELMKRMIQSDEYPFFMFVIDHEFEEEQVNALLKVL</sequence>
<comment type="caution">
    <text evidence="1">The sequence shown here is derived from an EMBL/GenBank/DDBJ whole genome shotgun (WGS) entry which is preliminary data.</text>
</comment>
<protein>
    <submittedName>
        <fullName evidence="1">DUF1878 domain-containing protein</fullName>
    </submittedName>
</protein>
<evidence type="ECO:0000313" key="2">
    <source>
        <dbReference type="Proteomes" id="UP000190696"/>
    </source>
</evidence>
<dbReference type="InterPro" id="IPR015058">
    <property type="entry name" value="DUF1878"/>
</dbReference>
<dbReference type="EMBL" id="MUAI01000152">
    <property type="protein sequence ID" value="OOQ99430.1"/>
    <property type="molecule type" value="Genomic_DNA"/>
</dbReference>
<evidence type="ECO:0000313" key="1">
    <source>
        <dbReference type="EMBL" id="OOQ99430.1"/>
    </source>
</evidence>
<accession>A0A1S9SPZ1</accession>
<dbReference type="SUPFAM" id="SSF109915">
    <property type="entry name" value="Hypothetical protein YhaI"/>
    <property type="match status" value="1"/>
</dbReference>
<proteinExistence type="predicted"/>
<reference evidence="1 2" key="1">
    <citation type="submission" date="2017-01" db="EMBL/GenBank/DDBJ databases">
        <title>Bacillus cereus isolates.</title>
        <authorList>
            <person name="Beno S.M."/>
        </authorList>
    </citation>
    <scope>NUCLEOTIDE SEQUENCE [LARGE SCALE GENOMIC DNA]</scope>
    <source>
        <strain evidence="1 2">FSL W7-1108</strain>
    </source>
</reference>
<name>A0A1S9SPZ1_BACMY</name>
<dbReference type="Proteomes" id="UP000190696">
    <property type="component" value="Unassembled WGS sequence"/>
</dbReference>
<dbReference type="InterPro" id="IPR035945">
    <property type="entry name" value="YhaI-like_sf"/>
</dbReference>
<dbReference type="RefSeq" id="WP_131829244.1">
    <property type="nucleotide sequence ID" value="NZ_MUAI01000152.1"/>
</dbReference>
<feature type="non-terminal residue" evidence="1">
    <location>
        <position position="49"/>
    </location>
</feature>
<organism evidence="1 2">
    <name type="scientific">Bacillus mycoides</name>
    <dbReference type="NCBI Taxonomy" id="1405"/>
    <lineage>
        <taxon>Bacteria</taxon>
        <taxon>Bacillati</taxon>
        <taxon>Bacillota</taxon>
        <taxon>Bacilli</taxon>
        <taxon>Bacillales</taxon>
        <taxon>Bacillaceae</taxon>
        <taxon>Bacillus</taxon>
        <taxon>Bacillus cereus group</taxon>
    </lineage>
</organism>
<gene>
    <name evidence="1" type="ORF">BW900_31575</name>
</gene>
<dbReference type="Pfam" id="PF08963">
    <property type="entry name" value="DUF1878"/>
    <property type="match status" value="1"/>
</dbReference>
<dbReference type="AlphaFoldDB" id="A0A1S9SPZ1"/>